<evidence type="ECO:0000256" key="1">
    <source>
        <dbReference type="HAMAP-Rule" id="MF_00691"/>
    </source>
</evidence>
<protein>
    <recommendedName>
        <fullName evidence="1">5-oxoprolinase subunit A</fullName>
        <shortName evidence="1">5-OPase subunit A</shortName>
        <ecNumber evidence="1">3.5.2.9</ecNumber>
    </recommendedName>
    <alternativeName>
        <fullName evidence="1">5-oxoprolinase (ATP-hydrolyzing) subunit A</fullName>
    </alternativeName>
</protein>
<evidence type="ECO:0000313" key="3">
    <source>
        <dbReference type="Proteomes" id="UP001580407"/>
    </source>
</evidence>
<keyword evidence="1" id="KW-0547">Nucleotide-binding</keyword>
<comment type="caution">
    <text evidence="2">The sequence shown here is derived from an EMBL/GenBank/DDBJ whole genome shotgun (WGS) entry which is preliminary data.</text>
</comment>
<name>A0ABV5BC37_9BACL</name>
<dbReference type="PANTHER" id="PTHR30292">
    <property type="entry name" value="UNCHARACTERIZED PROTEIN YBGL-RELATED"/>
    <property type="match status" value="1"/>
</dbReference>
<reference evidence="2 3" key="1">
    <citation type="submission" date="2024-09" db="EMBL/GenBank/DDBJ databases">
        <authorList>
            <person name="Ruan L."/>
        </authorList>
    </citation>
    <scope>NUCLEOTIDE SEQUENCE [LARGE SCALE GENOMIC DNA]</scope>
    <source>
        <strain evidence="2 3">D33</strain>
    </source>
</reference>
<dbReference type="Proteomes" id="UP001580407">
    <property type="component" value="Unassembled WGS sequence"/>
</dbReference>
<proteinExistence type="inferred from homology"/>
<dbReference type="EC" id="3.5.2.9" evidence="1"/>
<evidence type="ECO:0000313" key="2">
    <source>
        <dbReference type="EMBL" id="MFB5683273.1"/>
    </source>
</evidence>
<keyword evidence="1" id="KW-0067">ATP-binding</keyword>
<dbReference type="CDD" id="cd10787">
    <property type="entry name" value="LamB_YcsF_like"/>
    <property type="match status" value="1"/>
</dbReference>
<dbReference type="Gene3D" id="3.20.20.370">
    <property type="entry name" value="Glycoside hydrolase/deacetylase"/>
    <property type="match status" value="1"/>
</dbReference>
<dbReference type="HAMAP" id="MF_00691">
    <property type="entry name" value="PxpA"/>
    <property type="match status" value="1"/>
</dbReference>
<accession>A0ABV5BC37</accession>
<gene>
    <name evidence="1" type="primary">pxpA</name>
    <name evidence="2" type="ORF">ACE3NQ_20335</name>
</gene>
<dbReference type="NCBIfam" id="NF003814">
    <property type="entry name" value="PRK05406.1-3"/>
    <property type="match status" value="1"/>
</dbReference>
<comment type="subunit">
    <text evidence="1">Forms a complex composed of PxpA, PxpB and PxpC.</text>
</comment>
<sequence>MYRVDLNCDLGESFGSYKLGMDEEILPYVTSVNIACGFHAGDPSVMRRTVQLALAAGTAIGAHPGLPDLIGFGRRNMDISTQDAHDMVVYQIGALDAFVRAEGGTLQHVKPHGALYNMAAKRKDLSEAIAQAVYKVNPELILFGLSGSELIRAGEAIGLQTAREVFADRTYEQDGSLTPRSQPDALIKDHDQAISQVMRMIREGVVRSREGQEIRIQADTVCIHGDGPQALEFARQIRKSCEEAGIELVAAGQTS</sequence>
<organism evidence="2 3">
    <name type="scientific">Paenibacillus terreus</name>
    <dbReference type="NCBI Taxonomy" id="1387834"/>
    <lineage>
        <taxon>Bacteria</taxon>
        <taxon>Bacillati</taxon>
        <taxon>Bacillota</taxon>
        <taxon>Bacilli</taxon>
        <taxon>Bacillales</taxon>
        <taxon>Paenibacillaceae</taxon>
        <taxon>Paenibacillus</taxon>
    </lineage>
</organism>
<comment type="catalytic activity">
    <reaction evidence="1">
        <text>5-oxo-L-proline + ATP + 2 H2O = L-glutamate + ADP + phosphate + H(+)</text>
        <dbReference type="Rhea" id="RHEA:10348"/>
        <dbReference type="ChEBI" id="CHEBI:15377"/>
        <dbReference type="ChEBI" id="CHEBI:15378"/>
        <dbReference type="ChEBI" id="CHEBI:29985"/>
        <dbReference type="ChEBI" id="CHEBI:30616"/>
        <dbReference type="ChEBI" id="CHEBI:43474"/>
        <dbReference type="ChEBI" id="CHEBI:58402"/>
        <dbReference type="ChEBI" id="CHEBI:456216"/>
        <dbReference type="EC" id="3.5.2.9"/>
    </reaction>
</comment>
<keyword evidence="1" id="KW-0378">Hydrolase</keyword>
<dbReference type="EMBL" id="JBHILM010000025">
    <property type="protein sequence ID" value="MFB5683273.1"/>
    <property type="molecule type" value="Genomic_DNA"/>
</dbReference>
<dbReference type="InterPro" id="IPR011330">
    <property type="entry name" value="Glyco_hydro/deAcase_b/a-brl"/>
</dbReference>
<comment type="function">
    <text evidence="1">Catalyzes the cleavage of 5-oxoproline to form L-glutamate coupled to the hydrolysis of ATP to ADP and inorganic phosphate.</text>
</comment>
<dbReference type="NCBIfam" id="NF003816">
    <property type="entry name" value="PRK05406.1-5"/>
    <property type="match status" value="1"/>
</dbReference>
<dbReference type="RefSeq" id="WP_375527011.1">
    <property type="nucleotide sequence ID" value="NZ_JBHILM010000025.1"/>
</dbReference>
<dbReference type="Pfam" id="PF03746">
    <property type="entry name" value="LamB_YcsF"/>
    <property type="match status" value="1"/>
</dbReference>
<dbReference type="InterPro" id="IPR005501">
    <property type="entry name" value="LamB/YcsF/PxpA-like"/>
</dbReference>
<keyword evidence="3" id="KW-1185">Reference proteome</keyword>
<comment type="similarity">
    <text evidence="1">Belongs to the LamB/PxpA family.</text>
</comment>
<dbReference type="PANTHER" id="PTHR30292:SF0">
    <property type="entry name" value="5-OXOPROLINASE SUBUNIT A"/>
    <property type="match status" value="1"/>
</dbReference>
<dbReference type="SUPFAM" id="SSF88713">
    <property type="entry name" value="Glycoside hydrolase/deacetylase"/>
    <property type="match status" value="1"/>
</dbReference>